<dbReference type="Proteomes" id="UP001497623">
    <property type="component" value="Unassembled WGS sequence"/>
</dbReference>
<comment type="caution">
    <text evidence="4">The sequence shown here is derived from an EMBL/GenBank/DDBJ whole genome shotgun (WGS) entry which is preliminary data.</text>
</comment>
<dbReference type="Pfam" id="PF04389">
    <property type="entry name" value="Peptidase_M28"/>
    <property type="match status" value="1"/>
</dbReference>
<dbReference type="Gene3D" id="3.40.630.10">
    <property type="entry name" value="Zn peptidases"/>
    <property type="match status" value="1"/>
</dbReference>
<dbReference type="FunFam" id="3.40.630.10:FF:000101">
    <property type="entry name" value="N-acetylated alpha-linked acidic dipeptidase like 1"/>
    <property type="match status" value="1"/>
</dbReference>
<evidence type="ECO:0000259" key="2">
    <source>
        <dbReference type="Pfam" id="PF02225"/>
    </source>
</evidence>
<evidence type="ECO:0000259" key="3">
    <source>
        <dbReference type="Pfam" id="PF04389"/>
    </source>
</evidence>
<feature type="non-terminal residue" evidence="4">
    <location>
        <position position="490"/>
    </location>
</feature>
<dbReference type="InterPro" id="IPR039373">
    <property type="entry name" value="Peptidase_M28B"/>
</dbReference>
<organism evidence="4 5">
    <name type="scientific">Meganyctiphanes norvegica</name>
    <name type="common">Northern krill</name>
    <name type="synonym">Thysanopoda norvegica</name>
    <dbReference type="NCBI Taxonomy" id="48144"/>
    <lineage>
        <taxon>Eukaryota</taxon>
        <taxon>Metazoa</taxon>
        <taxon>Ecdysozoa</taxon>
        <taxon>Arthropoda</taxon>
        <taxon>Crustacea</taxon>
        <taxon>Multicrustacea</taxon>
        <taxon>Malacostraca</taxon>
        <taxon>Eumalacostraca</taxon>
        <taxon>Eucarida</taxon>
        <taxon>Euphausiacea</taxon>
        <taxon>Euphausiidae</taxon>
        <taxon>Meganyctiphanes</taxon>
    </lineage>
</organism>
<evidence type="ECO:0000313" key="4">
    <source>
        <dbReference type="EMBL" id="CAL4102285.1"/>
    </source>
</evidence>
<dbReference type="Gene3D" id="3.50.30.30">
    <property type="match status" value="1"/>
</dbReference>
<reference evidence="4 5" key="1">
    <citation type="submission" date="2024-05" db="EMBL/GenBank/DDBJ databases">
        <authorList>
            <person name="Wallberg A."/>
        </authorList>
    </citation>
    <scope>NUCLEOTIDE SEQUENCE [LARGE SCALE GENOMIC DNA]</scope>
</reference>
<gene>
    <name evidence="4" type="ORF">MNOR_LOCUS17265</name>
</gene>
<dbReference type="FunFam" id="3.50.30.30:FF:000045">
    <property type="entry name" value="Predicted protein"/>
    <property type="match status" value="1"/>
</dbReference>
<dbReference type="GO" id="GO:0004180">
    <property type="term" value="F:carboxypeptidase activity"/>
    <property type="evidence" value="ECO:0007669"/>
    <property type="project" value="TreeGrafter"/>
</dbReference>
<name>A0AAV2QYN4_MEGNR</name>
<dbReference type="AlphaFoldDB" id="A0AAV2QYN4"/>
<comment type="similarity">
    <text evidence="1">Belongs to the peptidase M28 family. M28B subfamily.</text>
</comment>
<dbReference type="Pfam" id="PF02225">
    <property type="entry name" value="PA"/>
    <property type="match status" value="1"/>
</dbReference>
<dbReference type="CDD" id="cd02121">
    <property type="entry name" value="PA_GCPII_like"/>
    <property type="match status" value="1"/>
</dbReference>
<dbReference type="PANTHER" id="PTHR10404">
    <property type="entry name" value="N-ACETYLATED-ALPHA-LINKED ACIDIC DIPEPTIDASE"/>
    <property type="match status" value="1"/>
</dbReference>
<dbReference type="SUPFAM" id="SSF52025">
    <property type="entry name" value="PA domain"/>
    <property type="match status" value="1"/>
</dbReference>
<sequence length="490" mass="54847">MGGIIGHVATPTLSEQDRDTLSVMESLKLDNWLENHEVMVQQIINMVNADNIRENLRELSRKPHLAGSSRDNELAELFRDRLLEAGFDTADLVPYNVLLSRPNASNPNIISLHANSQEQWRSHYKEQELHADDYDEDFIHAFNAFTPAALVETEAGTGVVYVNYGRVEDFEQLDKLGVNISGHIVMARYGKIFRGNKITHAERWGASGVILFSDPADVAGLGQDPKDVYPNTEFLPGTGMQRGGTIKRKGDPLIPGWPATDYAYRIPKEEAELPKIPAQPIGYDDARVILEKLGGPAAPSEWVGGLKDVAYNLGPSWTQQYNNWKLKLNTHNTNEVYRSYNVIGTIRGEVEPDRYVLIGNHRDAWGYGAIDPSSGTAHLLETARVLGQLKKEGWRPRRTIVFCSWGAEEYGLIGSYEWVEEHLHKLQERATAYINSDLCTEGPVLTAKASPMLWNVLEEVVKKVPGVHSDGTLHDEWTAWFKVDQGLDAP</sequence>
<dbReference type="SUPFAM" id="SSF53187">
    <property type="entry name" value="Zn-dependent exopeptidases"/>
    <property type="match status" value="1"/>
</dbReference>
<feature type="domain" description="PA" evidence="2">
    <location>
        <begin position="156"/>
        <end position="242"/>
    </location>
</feature>
<evidence type="ECO:0000313" key="5">
    <source>
        <dbReference type="Proteomes" id="UP001497623"/>
    </source>
</evidence>
<dbReference type="EMBL" id="CAXKWB010011772">
    <property type="protein sequence ID" value="CAL4102285.1"/>
    <property type="molecule type" value="Genomic_DNA"/>
</dbReference>
<feature type="domain" description="Peptidase M28" evidence="3">
    <location>
        <begin position="341"/>
        <end position="444"/>
    </location>
</feature>
<protein>
    <submittedName>
        <fullName evidence="4">Uncharacterized protein</fullName>
    </submittedName>
</protein>
<proteinExistence type="inferred from homology"/>
<dbReference type="InterPro" id="IPR007484">
    <property type="entry name" value="Peptidase_M28"/>
</dbReference>
<dbReference type="InterPro" id="IPR003137">
    <property type="entry name" value="PA_domain"/>
</dbReference>
<dbReference type="PANTHER" id="PTHR10404:SF77">
    <property type="entry name" value="GLUTAMATE CARBOXYPEPTIDASE 2 HOMOLOG"/>
    <property type="match status" value="1"/>
</dbReference>
<accession>A0AAV2QYN4</accession>
<dbReference type="InterPro" id="IPR046450">
    <property type="entry name" value="PA_dom_sf"/>
</dbReference>
<keyword evidence="5" id="KW-1185">Reference proteome</keyword>
<evidence type="ECO:0000256" key="1">
    <source>
        <dbReference type="ARBA" id="ARBA00005634"/>
    </source>
</evidence>